<dbReference type="GO" id="GO:0005737">
    <property type="term" value="C:cytoplasm"/>
    <property type="evidence" value="ECO:0007669"/>
    <property type="project" value="TreeGrafter"/>
</dbReference>
<evidence type="ECO:0000313" key="3">
    <source>
        <dbReference type="Proteomes" id="UP000044136"/>
    </source>
</evidence>
<reference evidence="2 3" key="1">
    <citation type="submission" date="2014-07" db="EMBL/GenBank/DDBJ databases">
        <authorList>
            <person name="Urmite Genomes Urmite Genomes"/>
        </authorList>
    </citation>
    <scope>NUCLEOTIDE SEQUENCE [LARGE SCALE GENOMIC DNA]</scope>
    <source>
        <strain evidence="2 3">13MG44_air</strain>
    </source>
</reference>
<dbReference type="AlphaFoldDB" id="A0A078M0Q4"/>
<organism evidence="2 3">
    <name type="scientific">Jeotgalicoccus saudimassiliensis</name>
    <dbReference type="NCBI Taxonomy" id="1461582"/>
    <lineage>
        <taxon>Bacteria</taxon>
        <taxon>Bacillati</taxon>
        <taxon>Bacillota</taxon>
        <taxon>Bacilli</taxon>
        <taxon>Bacillales</taxon>
        <taxon>Staphylococcaceae</taxon>
        <taxon>Jeotgalicoccus</taxon>
    </lineage>
</organism>
<dbReference type="RefSeq" id="WP_035807406.1">
    <property type="nucleotide sequence ID" value="NZ_CCSE01000001.1"/>
</dbReference>
<sequence>MSVVNSYWENTKNKQKAYPELKGNHDTDVTVIGAGFSGLSTAYFLAKQGIKVTLIEQNSVGWGASGRNAGMLTTGYKNSIMSLAKKHGMNQAKELLEMSRDCIKLVDQVAKSENIDCSIDYKGGLKLAYKEKHFESLKHENEYMYKHFNYETEIINASDLKKEINSPLYNYGALLDMNSFSFHPLNYAIGLSNAAEKHGASIYENSKVLSIKKENSKFTVRTEGGSITSENIVMATNGYSTYDTHKGLTRSLMAIDSHIITTEPLDNETFNSILPNNRVASDTKNFLYYFRKTTDQRLLFGGRVSFGQQQDSQNDLSLYEILRKNMVGVFPELSSVKIDYKWAGTTAFTMDFMPHVGRTNEGVYYLTGYCGHGAAMSTLLGKVISDAISNESKLDNSLSKLKLETIPFHSQKNLMLNMAENYMKFKDIIS</sequence>
<dbReference type="eggNOG" id="COG0665">
    <property type="taxonomic scope" value="Bacteria"/>
</dbReference>
<protein>
    <submittedName>
        <fullName evidence="2">Gamma-glutamylputrescine oxidoreductase</fullName>
    </submittedName>
</protein>
<dbReference type="Gene3D" id="3.50.50.60">
    <property type="entry name" value="FAD/NAD(P)-binding domain"/>
    <property type="match status" value="1"/>
</dbReference>
<dbReference type="InterPro" id="IPR036188">
    <property type="entry name" value="FAD/NAD-bd_sf"/>
</dbReference>
<proteinExistence type="predicted"/>
<keyword evidence="3" id="KW-1185">Reference proteome</keyword>
<dbReference type="SUPFAM" id="SSF51905">
    <property type="entry name" value="FAD/NAD(P)-binding domain"/>
    <property type="match status" value="1"/>
</dbReference>
<evidence type="ECO:0000259" key="1">
    <source>
        <dbReference type="Pfam" id="PF01266"/>
    </source>
</evidence>
<dbReference type="Gene3D" id="3.30.9.10">
    <property type="entry name" value="D-Amino Acid Oxidase, subunit A, domain 2"/>
    <property type="match status" value="1"/>
</dbReference>
<accession>A0A078M0Q4</accession>
<dbReference type="Pfam" id="PF01266">
    <property type="entry name" value="DAO"/>
    <property type="match status" value="1"/>
</dbReference>
<dbReference type="PANTHER" id="PTHR13847">
    <property type="entry name" value="SARCOSINE DEHYDROGENASE-RELATED"/>
    <property type="match status" value="1"/>
</dbReference>
<evidence type="ECO:0000313" key="2">
    <source>
        <dbReference type="EMBL" id="CDZ98982.1"/>
    </source>
</evidence>
<dbReference type="InterPro" id="IPR006076">
    <property type="entry name" value="FAD-dep_OxRdtase"/>
</dbReference>
<dbReference type="EMBL" id="CCSE01000001">
    <property type="protein sequence ID" value="CDZ98982.1"/>
    <property type="molecule type" value="Genomic_DNA"/>
</dbReference>
<name>A0A078M0Q4_9STAP</name>
<gene>
    <name evidence="2" type="primary">puuB</name>
    <name evidence="2" type="ORF">BN1048_00101</name>
</gene>
<dbReference type="Proteomes" id="UP000044136">
    <property type="component" value="Unassembled WGS sequence"/>
</dbReference>
<dbReference type="HOGENOM" id="CLU_007884_3_0_9"/>
<feature type="domain" description="FAD dependent oxidoreductase" evidence="1">
    <location>
        <begin position="28"/>
        <end position="386"/>
    </location>
</feature>
<dbReference type="PANTHER" id="PTHR13847:SF281">
    <property type="entry name" value="FAD DEPENDENT OXIDOREDUCTASE DOMAIN-CONTAINING PROTEIN"/>
    <property type="match status" value="1"/>
</dbReference>
<dbReference type="STRING" id="1461582.BN1048_00101"/>
<dbReference type="OrthoDB" id="9767869at2"/>